<accession>A0AAN8UWB2</accession>
<dbReference type="GO" id="GO:0003682">
    <property type="term" value="F:chromatin binding"/>
    <property type="evidence" value="ECO:0007669"/>
    <property type="project" value="InterPro"/>
</dbReference>
<dbReference type="InterPro" id="IPR032001">
    <property type="entry name" value="SAWADEE_dom"/>
</dbReference>
<dbReference type="Pfam" id="PF16719">
    <property type="entry name" value="SAWADEE"/>
    <property type="match status" value="1"/>
</dbReference>
<dbReference type="EMBL" id="JBAMMX010000021">
    <property type="protein sequence ID" value="KAK6919206.1"/>
    <property type="molecule type" value="Genomic_DNA"/>
</dbReference>
<proteinExistence type="predicted"/>
<sequence length="332" mass="37348">MRGDSDRGLMAVRLASTSGNQSDWDNDSVLDFRACQDDAWYAVCLSLLQIKREGEGKGDGDTILNVAYTDLEGGDFPDERFSASQFSSLEDLVVFASRFRPTSTQLQDDQCSNLTRGMLVSACHPFEPDQLLFYDALVESVEYKEHRFHAETGEEECCCTFLLLWQHGPLQGTLSHRRVADICLLKPASQFPPALASFLSTARRHLQQCHPYCDRVLRRLLPDLVSVSPGPADSKPSIVPFKEPVPGHHTYPTIWNPRHVSLLCSISTPILYIFASILLPTFTLPKKPVRLLAVGRGERSNNFDLRKGVRNFLSMADFDVWVHFDDDRNVSV</sequence>
<dbReference type="PANTHER" id="PTHR36384:SF1">
    <property type="entry name" value="SAWADEE PROTEIN"/>
    <property type="match status" value="1"/>
</dbReference>
<dbReference type="PANTHER" id="PTHR36384">
    <property type="entry name" value="SAWADEE PROTEIN"/>
    <property type="match status" value="1"/>
</dbReference>
<reference evidence="2 3" key="1">
    <citation type="submission" date="2023-12" db="EMBL/GenBank/DDBJ databases">
        <title>A high-quality genome assembly for Dillenia turbinata (Dilleniales).</title>
        <authorList>
            <person name="Chanderbali A."/>
        </authorList>
    </citation>
    <scope>NUCLEOTIDE SEQUENCE [LARGE SCALE GENOMIC DNA]</scope>
    <source>
        <strain evidence="2">LSX21</strain>
        <tissue evidence="2">Leaf</tissue>
    </source>
</reference>
<dbReference type="Gene3D" id="2.30.30.140">
    <property type="match status" value="1"/>
</dbReference>
<dbReference type="Proteomes" id="UP001370490">
    <property type="component" value="Unassembled WGS sequence"/>
</dbReference>
<name>A0AAN8UWB2_9MAGN</name>
<keyword evidence="3" id="KW-1185">Reference proteome</keyword>
<organism evidence="2 3">
    <name type="scientific">Dillenia turbinata</name>
    <dbReference type="NCBI Taxonomy" id="194707"/>
    <lineage>
        <taxon>Eukaryota</taxon>
        <taxon>Viridiplantae</taxon>
        <taxon>Streptophyta</taxon>
        <taxon>Embryophyta</taxon>
        <taxon>Tracheophyta</taxon>
        <taxon>Spermatophyta</taxon>
        <taxon>Magnoliopsida</taxon>
        <taxon>eudicotyledons</taxon>
        <taxon>Gunneridae</taxon>
        <taxon>Pentapetalae</taxon>
        <taxon>Dilleniales</taxon>
        <taxon>Dilleniaceae</taxon>
        <taxon>Dillenia</taxon>
    </lineage>
</organism>
<gene>
    <name evidence="2" type="ORF">RJ641_015110</name>
</gene>
<evidence type="ECO:0000313" key="3">
    <source>
        <dbReference type="Proteomes" id="UP001370490"/>
    </source>
</evidence>
<evidence type="ECO:0000313" key="2">
    <source>
        <dbReference type="EMBL" id="KAK6919206.1"/>
    </source>
</evidence>
<feature type="domain" description="SAWADEE" evidence="1">
    <location>
        <begin position="28"/>
        <end position="183"/>
    </location>
</feature>
<dbReference type="AlphaFoldDB" id="A0AAN8UWB2"/>
<evidence type="ECO:0000259" key="1">
    <source>
        <dbReference type="Pfam" id="PF16719"/>
    </source>
</evidence>
<comment type="caution">
    <text evidence="2">The sequence shown here is derived from an EMBL/GenBank/DDBJ whole genome shotgun (WGS) entry which is preliminary data.</text>
</comment>
<protein>
    <submittedName>
        <fullName evidence="2">SAWADEE domain</fullName>
    </submittedName>
</protein>